<evidence type="ECO:0000313" key="2">
    <source>
        <dbReference type="EMBL" id="CAH0716542.1"/>
    </source>
</evidence>
<evidence type="ECO:0000256" key="1">
    <source>
        <dbReference type="SAM" id="Coils"/>
    </source>
</evidence>
<dbReference type="EMBL" id="OV170231">
    <property type="protein sequence ID" value="CAH0716542.1"/>
    <property type="molecule type" value="Genomic_DNA"/>
</dbReference>
<feature type="coiled-coil region" evidence="1">
    <location>
        <begin position="12"/>
        <end position="42"/>
    </location>
</feature>
<organism evidence="2 3">
    <name type="scientific">Brenthis ino</name>
    <name type="common">lesser marbled fritillary</name>
    <dbReference type="NCBI Taxonomy" id="405034"/>
    <lineage>
        <taxon>Eukaryota</taxon>
        <taxon>Metazoa</taxon>
        <taxon>Ecdysozoa</taxon>
        <taxon>Arthropoda</taxon>
        <taxon>Hexapoda</taxon>
        <taxon>Insecta</taxon>
        <taxon>Pterygota</taxon>
        <taxon>Neoptera</taxon>
        <taxon>Endopterygota</taxon>
        <taxon>Lepidoptera</taxon>
        <taxon>Glossata</taxon>
        <taxon>Ditrysia</taxon>
        <taxon>Papilionoidea</taxon>
        <taxon>Nymphalidae</taxon>
        <taxon>Heliconiinae</taxon>
        <taxon>Argynnini</taxon>
        <taxon>Brenthis</taxon>
    </lineage>
</organism>
<protein>
    <submittedName>
        <fullName evidence="2">Uncharacterized protein</fullName>
    </submittedName>
</protein>
<reference evidence="2" key="1">
    <citation type="submission" date="2021-12" db="EMBL/GenBank/DDBJ databases">
        <authorList>
            <person name="Martin H S."/>
        </authorList>
    </citation>
    <scope>NUCLEOTIDE SEQUENCE</scope>
</reference>
<keyword evidence="3" id="KW-1185">Reference proteome</keyword>
<name>A0A8J9UA97_9NEOP</name>
<sequence length="198" mass="22785">MTWRLEQELSGRRDATEYINEKKQLRAELEAEEREEDRMTRLLDDKGRLIIEMKTSLQQINQLLSSVGAPNVQRPLTGAPSALQYVLDDILQPVPELEADFDKLLLNARQKINMLIQAVSKMDVDDEVKANARLFYHNVLARSMKDNYKEEVMAEGGLIEFEMEDPNVPSHAVIKLRSKQLVDAQVSEFDVPDILYKK</sequence>
<feature type="non-terminal residue" evidence="2">
    <location>
        <position position="198"/>
    </location>
</feature>
<accession>A0A8J9UA97</accession>
<evidence type="ECO:0000313" key="3">
    <source>
        <dbReference type="Proteomes" id="UP000838878"/>
    </source>
</evidence>
<dbReference type="OrthoDB" id="7447178at2759"/>
<dbReference type="AlphaFoldDB" id="A0A8J9UA97"/>
<dbReference type="Proteomes" id="UP000838878">
    <property type="component" value="Chromosome 11"/>
</dbReference>
<keyword evidence="1" id="KW-0175">Coiled coil</keyword>
<gene>
    <name evidence="2" type="ORF">BINO364_LOCUS3297</name>
</gene>
<proteinExistence type="predicted"/>